<dbReference type="GO" id="GO:0008270">
    <property type="term" value="F:zinc ion binding"/>
    <property type="evidence" value="ECO:0007669"/>
    <property type="project" value="UniProtKB-KW"/>
</dbReference>
<dbReference type="VEuPathDB" id="FungiDB:LEMA_P031170.1"/>
<dbReference type="eggNOG" id="ENOG502SQ86">
    <property type="taxonomic scope" value="Eukaryota"/>
</dbReference>
<reference evidence="7" key="1">
    <citation type="journal article" date="2011" name="Nat. Commun.">
        <title>Effector diversification within compartments of the Leptosphaeria maculans genome affected by Repeat-Induced Point mutations.</title>
        <authorList>
            <person name="Rouxel T."/>
            <person name="Grandaubert J."/>
            <person name="Hane J.K."/>
            <person name="Hoede C."/>
            <person name="van de Wouw A.P."/>
            <person name="Couloux A."/>
            <person name="Dominguez V."/>
            <person name="Anthouard V."/>
            <person name="Bally P."/>
            <person name="Bourras S."/>
            <person name="Cozijnsen A.J."/>
            <person name="Ciuffetti L.M."/>
            <person name="Degrave A."/>
            <person name="Dilmaghani A."/>
            <person name="Duret L."/>
            <person name="Fudal I."/>
            <person name="Goodwin S.B."/>
            <person name="Gout L."/>
            <person name="Glaser N."/>
            <person name="Linglin J."/>
            <person name="Kema G.H.J."/>
            <person name="Lapalu N."/>
            <person name="Lawrence C.B."/>
            <person name="May K."/>
            <person name="Meyer M."/>
            <person name="Ollivier B."/>
            <person name="Poulain J."/>
            <person name="Schoch C.L."/>
            <person name="Simon A."/>
            <person name="Spatafora J.W."/>
            <person name="Stachowiak A."/>
            <person name="Turgeon B.G."/>
            <person name="Tyler B.M."/>
            <person name="Vincent D."/>
            <person name="Weissenbach J."/>
            <person name="Amselem J."/>
            <person name="Quesneville H."/>
            <person name="Oliver R.P."/>
            <person name="Wincker P."/>
            <person name="Balesdent M.-H."/>
            <person name="Howlett B.J."/>
        </authorList>
    </citation>
    <scope>NUCLEOTIDE SEQUENCE [LARGE SCALE GENOMIC DNA]</scope>
    <source>
        <strain evidence="7">JN3 / isolate v23.1.3 / race Av1-4-5-6-7-8</strain>
    </source>
</reference>
<feature type="compositionally biased region" description="Basic and acidic residues" evidence="4">
    <location>
        <begin position="8"/>
        <end position="18"/>
    </location>
</feature>
<dbReference type="InParanoid" id="E4ZWI9"/>
<evidence type="ECO:0000256" key="3">
    <source>
        <dbReference type="ARBA" id="ARBA00022833"/>
    </source>
</evidence>
<feature type="domain" description="MYND-type" evidence="5">
    <location>
        <begin position="99"/>
        <end position="135"/>
    </location>
</feature>
<dbReference type="EMBL" id="FP929127">
    <property type="protein sequence ID" value="CBX95965.1"/>
    <property type="molecule type" value="Genomic_DNA"/>
</dbReference>
<proteinExistence type="predicted"/>
<dbReference type="OMA" id="ANDECPF"/>
<keyword evidence="1" id="KW-0479">Metal-binding</keyword>
<dbReference type="PROSITE" id="PS01360">
    <property type="entry name" value="ZF_MYND_1"/>
    <property type="match status" value="1"/>
</dbReference>
<dbReference type="Proteomes" id="UP000002668">
    <property type="component" value="Genome"/>
</dbReference>
<evidence type="ECO:0000313" key="6">
    <source>
        <dbReference type="EMBL" id="CBX95965.1"/>
    </source>
</evidence>
<dbReference type="OrthoDB" id="437457at2759"/>
<dbReference type="HOGENOM" id="CLU_498803_0_0_1"/>
<evidence type="ECO:0000313" key="7">
    <source>
        <dbReference type="Proteomes" id="UP000002668"/>
    </source>
</evidence>
<dbReference type="RefSeq" id="XP_003839444.1">
    <property type="nucleotide sequence ID" value="XM_003839396.1"/>
</dbReference>
<organism evidence="7">
    <name type="scientific">Leptosphaeria maculans (strain JN3 / isolate v23.1.3 / race Av1-4-5-6-7-8)</name>
    <name type="common">Blackleg fungus</name>
    <name type="synonym">Phoma lingam</name>
    <dbReference type="NCBI Taxonomy" id="985895"/>
    <lineage>
        <taxon>Eukaryota</taxon>
        <taxon>Fungi</taxon>
        <taxon>Dikarya</taxon>
        <taxon>Ascomycota</taxon>
        <taxon>Pezizomycotina</taxon>
        <taxon>Dothideomycetes</taxon>
        <taxon>Pleosporomycetidae</taxon>
        <taxon>Pleosporales</taxon>
        <taxon>Pleosporineae</taxon>
        <taxon>Leptosphaeriaceae</taxon>
        <taxon>Plenodomus</taxon>
        <taxon>Plenodomus lingam/Leptosphaeria maculans species complex</taxon>
    </lineage>
</organism>
<accession>E4ZWI9</accession>
<dbReference type="STRING" id="985895.E4ZWI9"/>
<feature type="compositionally biased region" description="Low complexity" evidence="4">
    <location>
        <begin position="66"/>
        <end position="76"/>
    </location>
</feature>
<dbReference type="AlphaFoldDB" id="E4ZWI9"/>
<gene>
    <name evidence="6" type="ORF">LEMA_P031170.1</name>
</gene>
<evidence type="ECO:0000256" key="1">
    <source>
        <dbReference type="ARBA" id="ARBA00022723"/>
    </source>
</evidence>
<dbReference type="SUPFAM" id="SSF144232">
    <property type="entry name" value="HIT/MYND zinc finger-like"/>
    <property type="match status" value="1"/>
</dbReference>
<evidence type="ECO:0000256" key="4">
    <source>
        <dbReference type="SAM" id="MobiDB-lite"/>
    </source>
</evidence>
<dbReference type="InterPro" id="IPR002893">
    <property type="entry name" value="Znf_MYND"/>
</dbReference>
<feature type="region of interest" description="Disordered" evidence="4">
    <location>
        <begin position="1"/>
        <end position="90"/>
    </location>
</feature>
<keyword evidence="2" id="KW-0863">Zinc-finger</keyword>
<protein>
    <recommendedName>
        <fullName evidence="5">MYND-type domain-containing protein</fullName>
    </recommendedName>
</protein>
<sequence>MTVTMDEDFLRATAHLDNETAQVKPEPDADHQPDTAPSPQPTPTELFTVLRDITDSPKPTESTPTSHPKSSNLSSRRSQDASSRRTLSRLASSDATTPCLMCPSASKLVCHVCDSISYCTSACSNADSKAHQTLCNTRAEYVQRPNEAMRRAIYFPESPSESIRFTWVKFQEAWTEDNERHEIALVGGFFNVPQNQRSSYYITRNEVLCRRLSHTIRVIAANDECPFNQINSSVAKHIDQHHAHRWKGPLLAIALQNTASNPELPLGDDIAIEDLRHVLDFLNTHNSTALSTDLERYFGRTVRGVRINSSGDRASAEIPDEFEAVRVPTTHSVFHQTGSCTLPISEQVEIPIIYAKSPRRADREALQETEKSGKRKSDWNSAFRDLRQSWLLSSQEDFAEAAFIRVSEDEMVAEYYLGSAILVRQDEKPLCVKHVEALWRYNKYLLEPKMTIASRTVVAPGSAGQANGDEQMVETYLCKARFAQFYSDGQCFQRTAAERAVPSPYEVKKQKGTLKRKSSANFFTRITRKSKWEWTSDCDRDSGAEE</sequence>
<keyword evidence="7" id="KW-1185">Reference proteome</keyword>
<evidence type="ECO:0000256" key="2">
    <source>
        <dbReference type="ARBA" id="ARBA00022771"/>
    </source>
</evidence>
<name>E4ZWI9_LEPMJ</name>
<evidence type="ECO:0000259" key="5">
    <source>
        <dbReference type="PROSITE" id="PS01360"/>
    </source>
</evidence>
<dbReference type="GeneID" id="13281403"/>
<keyword evidence="3" id="KW-0862">Zinc</keyword>
<dbReference type="Gene3D" id="6.10.140.2220">
    <property type="match status" value="1"/>
</dbReference>